<dbReference type="SUPFAM" id="SSF51905">
    <property type="entry name" value="FAD/NAD(P)-binding domain"/>
    <property type="match status" value="1"/>
</dbReference>
<accession>A0A2T2WIL6</accession>
<dbReference type="EMBL" id="PXYV01000022">
    <property type="protein sequence ID" value="PSR22065.1"/>
    <property type="molecule type" value="Genomic_DNA"/>
</dbReference>
<feature type="domain" description="FAD/NAD(P)-binding" evidence="1">
    <location>
        <begin position="225"/>
        <end position="342"/>
    </location>
</feature>
<dbReference type="InterPro" id="IPR036188">
    <property type="entry name" value="FAD/NAD-bd_sf"/>
</dbReference>
<protein>
    <recommendedName>
        <fullName evidence="1">FAD/NAD(P)-binding domain-containing protein</fullName>
    </recommendedName>
</protein>
<gene>
    <name evidence="2" type="ORF">C7B45_08105</name>
</gene>
<reference evidence="2 3" key="1">
    <citation type="journal article" date="2014" name="BMC Genomics">
        <title>Comparison of environmental and isolate Sulfobacillus genomes reveals diverse carbon, sulfur, nitrogen, and hydrogen metabolisms.</title>
        <authorList>
            <person name="Justice N.B."/>
            <person name="Norman A."/>
            <person name="Brown C.T."/>
            <person name="Singh A."/>
            <person name="Thomas B.C."/>
            <person name="Banfield J.F."/>
        </authorList>
    </citation>
    <scope>NUCLEOTIDE SEQUENCE [LARGE SCALE GENOMIC DNA]</scope>
    <source>
        <strain evidence="2">AMDSBA3</strain>
    </source>
</reference>
<dbReference type="GO" id="GO:0016491">
    <property type="term" value="F:oxidoreductase activity"/>
    <property type="evidence" value="ECO:0007669"/>
    <property type="project" value="InterPro"/>
</dbReference>
<evidence type="ECO:0000313" key="2">
    <source>
        <dbReference type="EMBL" id="PSR22065.1"/>
    </source>
</evidence>
<dbReference type="Gene3D" id="3.50.50.60">
    <property type="entry name" value="FAD/NAD(P)-binding domain"/>
    <property type="match status" value="2"/>
</dbReference>
<proteinExistence type="predicted"/>
<dbReference type="Proteomes" id="UP000241848">
    <property type="component" value="Unassembled WGS sequence"/>
</dbReference>
<comment type="caution">
    <text evidence="2">The sequence shown here is derived from an EMBL/GenBank/DDBJ whole genome shotgun (WGS) entry which is preliminary data.</text>
</comment>
<dbReference type="PANTHER" id="PTHR43755">
    <property type="match status" value="1"/>
</dbReference>
<evidence type="ECO:0000313" key="3">
    <source>
        <dbReference type="Proteomes" id="UP000241848"/>
    </source>
</evidence>
<dbReference type="Pfam" id="PF07992">
    <property type="entry name" value="Pyr_redox_2"/>
    <property type="match status" value="1"/>
</dbReference>
<name>A0A2T2WIL6_9FIRM</name>
<dbReference type="PANTHER" id="PTHR43755:SF1">
    <property type="entry name" value="FAD-DEPENDENT PYRIDINE NUCLEOTIDE-DISULPHIDE OXIDOREDUCTASE"/>
    <property type="match status" value="1"/>
</dbReference>
<evidence type="ECO:0000259" key="1">
    <source>
        <dbReference type="Pfam" id="PF07992"/>
    </source>
</evidence>
<sequence>MLNPKLGCLARAVHRADFHKKPSGQERRNMKPYRVVIIGARFSGLTVAHWVHRLLQSGEFTGTIVDAWPTMTYRPGLVYAMRARPEFVRRLHIETRKTVERCGFHFVEDHALRVDPSHQQVHLAAHRPLPYDVLFLASGSDPGWNTIAGLNVSRGGLCEDYLARHTASVLKGWQSGTLIFACGPLHASPHQPVQLATADEFMLYEASLLWDWACRRRHVRHLTEIILMTPAPVLGEPLGPSGRARLAAIMAQRDIHIKTQTQFVEVRDDGIQTEHAFLPAQAMVWVPPYVGSGLARNSGLDDGYGWVPVTPHLQHRNWSNIYAVGDITNHVPKLAHAAMVQARVAVHHWWSSLSHRPTPPPYHPQVIAMLDIGYGKGLFSLNTTLYGGTRDFTYVGYPAQIGKRLFNGAYIRSHGWLPVMP</sequence>
<dbReference type="AlphaFoldDB" id="A0A2T2WIL6"/>
<organism evidence="2 3">
    <name type="scientific">Sulfobacillus acidophilus</name>
    <dbReference type="NCBI Taxonomy" id="53633"/>
    <lineage>
        <taxon>Bacteria</taxon>
        <taxon>Bacillati</taxon>
        <taxon>Bacillota</taxon>
        <taxon>Clostridia</taxon>
        <taxon>Eubacteriales</taxon>
        <taxon>Clostridiales Family XVII. Incertae Sedis</taxon>
        <taxon>Sulfobacillus</taxon>
    </lineage>
</organism>
<dbReference type="InterPro" id="IPR052541">
    <property type="entry name" value="SQRD"/>
</dbReference>
<dbReference type="InterPro" id="IPR023753">
    <property type="entry name" value="FAD/NAD-binding_dom"/>
</dbReference>